<dbReference type="AlphaFoldDB" id="A0A8S0YSM4"/>
<dbReference type="Proteomes" id="UP000494256">
    <property type="component" value="Unassembled WGS sequence"/>
</dbReference>
<reference evidence="3 4" key="1">
    <citation type="submission" date="2020-04" db="EMBL/GenBank/DDBJ databases">
        <authorList>
            <person name="Wallbank WR R."/>
            <person name="Pardo Diaz C."/>
            <person name="Kozak K."/>
            <person name="Martin S."/>
            <person name="Jiggins C."/>
            <person name="Moest M."/>
            <person name="Warren A I."/>
            <person name="Byers J.R.P. K."/>
            <person name="Montejo-Kovacevich G."/>
            <person name="Yen C E."/>
        </authorList>
    </citation>
    <scope>NUCLEOTIDE SEQUENCE [LARGE SCALE GENOMIC DNA]</scope>
</reference>
<keyword evidence="3" id="KW-1185">Reference proteome</keyword>
<evidence type="ECO:0000313" key="3">
    <source>
        <dbReference type="Proteomes" id="UP000494106"/>
    </source>
</evidence>
<organism evidence="1 3">
    <name type="scientific">Arctia plantaginis</name>
    <name type="common">Wood tiger moth</name>
    <name type="synonym">Phalaena plantaginis</name>
    <dbReference type="NCBI Taxonomy" id="874455"/>
    <lineage>
        <taxon>Eukaryota</taxon>
        <taxon>Metazoa</taxon>
        <taxon>Ecdysozoa</taxon>
        <taxon>Arthropoda</taxon>
        <taxon>Hexapoda</taxon>
        <taxon>Insecta</taxon>
        <taxon>Pterygota</taxon>
        <taxon>Neoptera</taxon>
        <taxon>Endopterygota</taxon>
        <taxon>Lepidoptera</taxon>
        <taxon>Glossata</taxon>
        <taxon>Ditrysia</taxon>
        <taxon>Noctuoidea</taxon>
        <taxon>Erebidae</taxon>
        <taxon>Arctiinae</taxon>
        <taxon>Arctia</taxon>
    </lineage>
</organism>
<dbReference type="EMBL" id="CADEBC010000088">
    <property type="protein sequence ID" value="CAB3222593.1"/>
    <property type="molecule type" value="Genomic_DNA"/>
</dbReference>
<gene>
    <name evidence="1" type="ORF">APLA_LOCUS1177</name>
    <name evidence="2" type="ORF">APLA_LOCUS5481</name>
</gene>
<accession>A0A8S0YSM4</accession>
<evidence type="ECO:0000313" key="1">
    <source>
        <dbReference type="EMBL" id="CAB3222593.1"/>
    </source>
</evidence>
<sequence length="93" mass="10502">MDWKKTDGRTQASIPKNIFPSLLKKLMNNIECNVAKNILAGFDKCGICPINKLKVLDRLPSYTPEIAGFKEVIDETVLSVLKEMRYGKFPNSN</sequence>
<evidence type="ECO:0000313" key="4">
    <source>
        <dbReference type="Proteomes" id="UP000494256"/>
    </source>
</evidence>
<dbReference type="EMBL" id="CADEBD010000289">
    <property type="protein sequence ID" value="CAB3232031.1"/>
    <property type="molecule type" value="Genomic_DNA"/>
</dbReference>
<evidence type="ECO:0000313" key="2">
    <source>
        <dbReference type="EMBL" id="CAB3232031.1"/>
    </source>
</evidence>
<dbReference type="Proteomes" id="UP000494106">
    <property type="component" value="Unassembled WGS sequence"/>
</dbReference>
<protein>
    <submittedName>
        <fullName evidence="1">Uncharacterized protein</fullName>
    </submittedName>
</protein>
<name>A0A8S0YSM4_ARCPL</name>
<dbReference type="OrthoDB" id="10065929at2759"/>
<proteinExistence type="predicted"/>
<comment type="caution">
    <text evidence="1">The sequence shown here is derived from an EMBL/GenBank/DDBJ whole genome shotgun (WGS) entry which is preliminary data.</text>
</comment>